<dbReference type="Proteomes" id="UP000030377">
    <property type="component" value="Unassembled WGS sequence"/>
</dbReference>
<dbReference type="EMBL" id="JRPN01000062">
    <property type="protein sequence ID" value="KGT73158.1"/>
    <property type="molecule type" value="Genomic_DNA"/>
</dbReference>
<evidence type="ECO:0000313" key="2">
    <source>
        <dbReference type="Proteomes" id="UP000030377"/>
    </source>
</evidence>
<dbReference type="AlphaFoldDB" id="A0A0A3YHI8"/>
<gene>
    <name evidence="1" type="ORF">MA20_45705</name>
</gene>
<sequence>MLNHAEDIISQNLREVFEAGDVFTSSDRHARGLSEATPIGARPIGADRLLRPAQIECDKPWQHLQRLRDRPTLIGVGGEHAKRHSIKLAESRFFLISRCTRRAHAAL</sequence>
<protein>
    <submittedName>
        <fullName evidence="1">Uncharacterized protein</fullName>
    </submittedName>
</protein>
<reference evidence="1 2" key="1">
    <citation type="submission" date="2014-09" db="EMBL/GenBank/DDBJ databases">
        <title>Draft genome of Bradyrhizobium japonicum Is-34.</title>
        <authorList>
            <person name="Tsurumaru H."/>
            <person name="Yamakawa T."/>
            <person name="Hashimoto S."/>
            <person name="Okizaki K."/>
            <person name="Kanesaki Y."/>
            <person name="Yoshikawa H."/>
            <person name="Yajima S."/>
        </authorList>
    </citation>
    <scope>NUCLEOTIDE SEQUENCE [LARGE SCALE GENOMIC DNA]</scope>
    <source>
        <strain evidence="1 2">Is-34</strain>
    </source>
</reference>
<organism evidence="1 2">
    <name type="scientific">Bradyrhizobium japonicum</name>
    <dbReference type="NCBI Taxonomy" id="375"/>
    <lineage>
        <taxon>Bacteria</taxon>
        <taxon>Pseudomonadati</taxon>
        <taxon>Pseudomonadota</taxon>
        <taxon>Alphaproteobacteria</taxon>
        <taxon>Hyphomicrobiales</taxon>
        <taxon>Nitrobacteraceae</taxon>
        <taxon>Bradyrhizobium</taxon>
    </lineage>
</organism>
<evidence type="ECO:0000313" key="1">
    <source>
        <dbReference type="EMBL" id="KGT73158.1"/>
    </source>
</evidence>
<proteinExistence type="predicted"/>
<comment type="caution">
    <text evidence="1">The sequence shown here is derived from an EMBL/GenBank/DDBJ whole genome shotgun (WGS) entry which is preliminary data.</text>
</comment>
<name>A0A0A3YHI8_BRAJP</name>
<accession>A0A0A3YHI8</accession>